<keyword evidence="7 9" id="KW-0472">Membrane</keyword>
<feature type="transmembrane region" description="Helical" evidence="9">
    <location>
        <begin position="62"/>
        <end position="80"/>
    </location>
</feature>
<dbReference type="OrthoDB" id="4088837at2759"/>
<feature type="transmembrane region" description="Helical" evidence="9">
    <location>
        <begin position="387"/>
        <end position="406"/>
    </location>
</feature>
<reference evidence="11" key="1">
    <citation type="submission" date="2010-05" db="EMBL/GenBank/DDBJ databases">
        <title>The Genome Sequence of Magnaporthe poae strain ATCC 64411.</title>
        <authorList>
            <consortium name="The Broad Institute Genome Sequencing Platform"/>
            <consortium name="Broad Institute Genome Sequencing Center for Infectious Disease"/>
            <person name="Ma L.-J."/>
            <person name="Dead R."/>
            <person name="Young S."/>
            <person name="Zeng Q."/>
            <person name="Koehrsen M."/>
            <person name="Alvarado L."/>
            <person name="Berlin A."/>
            <person name="Chapman S.B."/>
            <person name="Chen Z."/>
            <person name="Freedman E."/>
            <person name="Gellesch M."/>
            <person name="Goldberg J."/>
            <person name="Griggs A."/>
            <person name="Gujja S."/>
            <person name="Heilman E.R."/>
            <person name="Heiman D."/>
            <person name="Hepburn T."/>
            <person name="Howarth C."/>
            <person name="Jen D."/>
            <person name="Larson L."/>
            <person name="Mehta T."/>
            <person name="Neiman D."/>
            <person name="Pearson M."/>
            <person name="Roberts A."/>
            <person name="Saif S."/>
            <person name="Shea T."/>
            <person name="Shenoy N."/>
            <person name="Sisk P."/>
            <person name="Stolte C."/>
            <person name="Sykes S."/>
            <person name="Walk T."/>
            <person name="White J."/>
            <person name="Yandava C."/>
            <person name="Haas B."/>
            <person name="Nusbaum C."/>
            <person name="Birren B."/>
        </authorList>
    </citation>
    <scope>NUCLEOTIDE SEQUENCE</scope>
    <source>
        <strain evidence="11">ATCC 64411</strain>
    </source>
</reference>
<comment type="subcellular location">
    <subcellularLocation>
        <location evidence="1">Membrane</location>
        <topology evidence="1">Multi-pass membrane protein</topology>
    </subcellularLocation>
</comment>
<evidence type="ECO:0000256" key="9">
    <source>
        <dbReference type="SAM" id="Phobius"/>
    </source>
</evidence>
<evidence type="ECO:0000256" key="8">
    <source>
        <dbReference type="SAM" id="MobiDB-lite"/>
    </source>
</evidence>
<feature type="transmembrane region" description="Helical" evidence="9">
    <location>
        <begin position="222"/>
        <end position="243"/>
    </location>
</feature>
<dbReference type="GO" id="GO:0015343">
    <property type="term" value="F:siderophore-iron transmembrane transporter activity"/>
    <property type="evidence" value="ECO:0007669"/>
    <property type="project" value="TreeGrafter"/>
</dbReference>
<dbReference type="InterPro" id="IPR020846">
    <property type="entry name" value="MFS_dom"/>
</dbReference>
<dbReference type="Pfam" id="PF07690">
    <property type="entry name" value="MFS_1"/>
    <property type="match status" value="1"/>
</dbReference>
<proteinExistence type="inferred from homology"/>
<dbReference type="InterPro" id="IPR011701">
    <property type="entry name" value="MFS"/>
</dbReference>
<dbReference type="FunFam" id="1.20.1250.20:FF:000197">
    <property type="entry name" value="Siderophore iron transporter 1"/>
    <property type="match status" value="1"/>
</dbReference>
<comment type="similarity">
    <text evidence="2">Belongs to the major facilitator superfamily.</text>
</comment>
<keyword evidence="5 9" id="KW-1133">Transmembrane helix</keyword>
<feature type="transmembrane region" description="Helical" evidence="9">
    <location>
        <begin position="280"/>
        <end position="299"/>
    </location>
</feature>
<dbReference type="VEuPathDB" id="FungiDB:MAPG_06324"/>
<keyword evidence="6" id="KW-0406">Ion transport</keyword>
<feature type="transmembrane region" description="Helical" evidence="9">
    <location>
        <begin position="418"/>
        <end position="437"/>
    </location>
</feature>
<evidence type="ECO:0000256" key="1">
    <source>
        <dbReference type="ARBA" id="ARBA00004141"/>
    </source>
</evidence>
<accession>A0A0H2TTV5</accession>
<name>A0A0H2TTV5_MAGP6</name>
<dbReference type="InterPro" id="IPR036259">
    <property type="entry name" value="MFS_trans_sf"/>
</dbReference>
<feature type="transmembrane region" description="Helical" evidence="9">
    <location>
        <begin position="100"/>
        <end position="119"/>
    </location>
</feature>
<dbReference type="SUPFAM" id="SSF103473">
    <property type="entry name" value="MFS general substrate transporter"/>
    <property type="match status" value="1"/>
</dbReference>
<evidence type="ECO:0000256" key="4">
    <source>
        <dbReference type="ARBA" id="ARBA00022692"/>
    </source>
</evidence>
<dbReference type="Gene3D" id="1.20.1250.20">
    <property type="entry name" value="MFS general substrate transporter like domains"/>
    <property type="match status" value="1"/>
</dbReference>
<feature type="transmembrane region" description="Helical" evidence="9">
    <location>
        <begin position="350"/>
        <end position="367"/>
    </location>
</feature>
<evidence type="ECO:0000256" key="6">
    <source>
        <dbReference type="ARBA" id="ARBA00023065"/>
    </source>
</evidence>
<evidence type="ECO:0000256" key="7">
    <source>
        <dbReference type="ARBA" id="ARBA00023136"/>
    </source>
</evidence>
<reference evidence="11" key="2">
    <citation type="submission" date="2011-03" db="EMBL/GenBank/DDBJ databases">
        <title>Annotation of Magnaporthe poae ATCC 64411.</title>
        <authorList>
            <person name="Ma L.-J."/>
            <person name="Dead R."/>
            <person name="Young S.K."/>
            <person name="Zeng Q."/>
            <person name="Gargeya S."/>
            <person name="Fitzgerald M."/>
            <person name="Haas B."/>
            <person name="Abouelleil A."/>
            <person name="Alvarado L."/>
            <person name="Arachchi H.M."/>
            <person name="Berlin A."/>
            <person name="Brown A."/>
            <person name="Chapman S.B."/>
            <person name="Chen Z."/>
            <person name="Dunbar C."/>
            <person name="Freedman E."/>
            <person name="Gearin G."/>
            <person name="Gellesch M."/>
            <person name="Goldberg J."/>
            <person name="Griggs A."/>
            <person name="Gujja S."/>
            <person name="Heiman D."/>
            <person name="Howarth C."/>
            <person name="Larson L."/>
            <person name="Lui A."/>
            <person name="MacDonald P.J.P."/>
            <person name="Mehta T."/>
            <person name="Montmayeur A."/>
            <person name="Murphy C."/>
            <person name="Neiman D."/>
            <person name="Pearson M."/>
            <person name="Priest M."/>
            <person name="Roberts A."/>
            <person name="Saif S."/>
            <person name="Shea T."/>
            <person name="Shenoy N."/>
            <person name="Sisk P."/>
            <person name="Stolte C."/>
            <person name="Sykes S."/>
            <person name="Yandava C."/>
            <person name="Wortman J."/>
            <person name="Nusbaum C."/>
            <person name="Birren B."/>
        </authorList>
    </citation>
    <scope>NUCLEOTIDE SEQUENCE</scope>
    <source>
        <strain evidence="11">ATCC 64411</strain>
    </source>
</reference>
<dbReference type="PANTHER" id="PTHR23501">
    <property type="entry name" value="MAJOR FACILITATOR SUPERFAMILY"/>
    <property type="match status" value="1"/>
</dbReference>
<sequence>MAQTGAESPSAEDNKGAVGPAAVEDQPGPSDAGFATSADSLQNEAQDGVRAIEAVAMTWSKWGLIVAYIGIFLMAFATSLEGQVSYSMSVFATSSFNSHALVSTVLVVQSVVMAVIKPIMAKVGDVFGRLEAFSISVLLYVLGYVQQAASRNVDSFASAQIFYSAGFTGTQILQQIFIADTSDLLWRALFSSLPDVPFLVTVWVGPEIVNALLKTASWRWGYAIWAIVLPVAFAPFAVSLFLNQRRARRLGLMDQEKRKREGGVGNVGAAALSLVQELDVVGILLLSAAFALILIPLTIASKQEGGYSNPSIVAMLVVGVVCFVAFPFWEASSRVCPHPLIPLSLLRSKTFCAGCGIGFFYFMVFYMSHQPYFYSYLLVVQGIDIPAAGRISQTFSFTSTVTSILVSVAIRYTRHYKYFVTTGALIYLTGIGLMIRYRSMDTTVSPLVGTQICVGVGGGMLNVPAQLGVQAA</sequence>
<evidence type="ECO:0000259" key="10">
    <source>
        <dbReference type="PROSITE" id="PS50850"/>
    </source>
</evidence>
<dbReference type="PANTHER" id="PTHR23501:SF87">
    <property type="entry name" value="SIDEROPHORE IRON TRANSPORTER 2"/>
    <property type="match status" value="1"/>
</dbReference>
<evidence type="ECO:0000313" key="11">
    <source>
        <dbReference type="EMBL" id="KLU87323.1"/>
    </source>
</evidence>
<feature type="domain" description="Major facilitator superfamily (MFS) profile" evidence="10">
    <location>
        <begin position="63"/>
        <end position="472"/>
    </location>
</feature>
<protein>
    <submittedName>
        <fullName evidence="11">Siderophore iron transporter mirC</fullName>
    </submittedName>
</protein>
<gene>
    <name evidence="11" type="ORF">MAPG_06324</name>
</gene>
<feature type="transmembrane region" description="Helical" evidence="9">
    <location>
        <begin position="311"/>
        <end position="329"/>
    </location>
</feature>
<evidence type="ECO:0000256" key="2">
    <source>
        <dbReference type="ARBA" id="ARBA00008335"/>
    </source>
</evidence>
<evidence type="ECO:0000256" key="5">
    <source>
        <dbReference type="ARBA" id="ARBA00022989"/>
    </source>
</evidence>
<keyword evidence="3" id="KW-0813">Transport</keyword>
<feature type="region of interest" description="Disordered" evidence="8">
    <location>
        <begin position="1"/>
        <end position="36"/>
    </location>
</feature>
<feature type="non-terminal residue" evidence="11">
    <location>
        <position position="472"/>
    </location>
</feature>
<dbReference type="GO" id="GO:0005886">
    <property type="term" value="C:plasma membrane"/>
    <property type="evidence" value="ECO:0007669"/>
    <property type="project" value="TreeGrafter"/>
</dbReference>
<dbReference type="AlphaFoldDB" id="A0A0H2TTV5"/>
<dbReference type="EMBL" id="GL876970">
    <property type="protein sequence ID" value="KLU87323.1"/>
    <property type="molecule type" value="Genomic_DNA"/>
</dbReference>
<feature type="transmembrane region" description="Helical" evidence="9">
    <location>
        <begin position="126"/>
        <end position="145"/>
    </location>
</feature>
<keyword evidence="4 9" id="KW-0812">Transmembrane</keyword>
<organism evidence="11">
    <name type="scientific">Magnaporthiopsis poae (strain ATCC 64411 / 73-15)</name>
    <name type="common">Kentucky bluegrass fungus</name>
    <name type="synonym">Magnaporthe poae</name>
    <dbReference type="NCBI Taxonomy" id="644358"/>
    <lineage>
        <taxon>Eukaryota</taxon>
        <taxon>Fungi</taxon>
        <taxon>Dikarya</taxon>
        <taxon>Ascomycota</taxon>
        <taxon>Pezizomycotina</taxon>
        <taxon>Sordariomycetes</taxon>
        <taxon>Sordariomycetidae</taxon>
        <taxon>Magnaporthales</taxon>
        <taxon>Magnaporthaceae</taxon>
        <taxon>Magnaporthiopsis</taxon>
    </lineage>
</organism>
<dbReference type="PROSITE" id="PS50850">
    <property type="entry name" value="MFS"/>
    <property type="match status" value="1"/>
</dbReference>
<evidence type="ECO:0000256" key="3">
    <source>
        <dbReference type="ARBA" id="ARBA00022448"/>
    </source>
</evidence>